<evidence type="ECO:0000313" key="2">
    <source>
        <dbReference type="Proteomes" id="UP000256429"/>
    </source>
</evidence>
<dbReference type="RefSeq" id="WP_115878095.1">
    <property type="nucleotide sequence ID" value="NZ_QTTQ01000009.1"/>
</dbReference>
<comment type="caution">
    <text evidence="1">The sequence shown here is derived from an EMBL/GenBank/DDBJ whole genome shotgun (WGS) entry which is preliminary data.</text>
</comment>
<proteinExistence type="predicted"/>
<dbReference type="AlphaFoldDB" id="A0A3D9RTY1"/>
<sequence>MHKKLEAELVSLAHSILQMKNKEDINALHKKAHTLYEKLSVLKFVDEYINTTPNATETKEELIDKIEDISGDVVKIDEESKIEVKKEVVKVIETVEKIEISSEKKMLSEEQMEEIFGNENNMLKNDIEDLPSLQTSLEDEFKDAISADVATQMFEKVTKENPVIQQEIPTKNKSLNDTLFKNNLQIGLNDRIAFVKYLFDGSQEDFNRVLSQLNSFKTEKEALDFINNFVKPDYNWSEKEEYESRLINLIERKFL</sequence>
<protein>
    <submittedName>
        <fullName evidence="1">Uncharacterized protein</fullName>
    </submittedName>
</protein>
<name>A0A3D9RTY1_9FLAO</name>
<gene>
    <name evidence="1" type="ORF">BX611_0711</name>
</gene>
<accession>A0A3D9RTY1</accession>
<reference evidence="1 2" key="1">
    <citation type="submission" date="2018-08" db="EMBL/GenBank/DDBJ databases">
        <title>Genomic Encyclopedia of Type Strains, Phase III (KMG-III): the genomes of soil and plant-associated and newly described type strains.</title>
        <authorList>
            <person name="Whitman W."/>
        </authorList>
    </citation>
    <scope>NUCLEOTIDE SEQUENCE [LARGE SCALE GENOMIC DNA]</scope>
    <source>
        <strain evidence="1 2">325-5</strain>
    </source>
</reference>
<organism evidence="1 2">
    <name type="scientific">Lutibacter oceani</name>
    <dbReference type="NCBI Taxonomy" id="1853311"/>
    <lineage>
        <taxon>Bacteria</taxon>
        <taxon>Pseudomonadati</taxon>
        <taxon>Bacteroidota</taxon>
        <taxon>Flavobacteriia</taxon>
        <taxon>Flavobacteriales</taxon>
        <taxon>Flavobacteriaceae</taxon>
        <taxon>Lutibacter</taxon>
    </lineage>
</organism>
<dbReference type="Proteomes" id="UP000256429">
    <property type="component" value="Unassembled WGS sequence"/>
</dbReference>
<keyword evidence="2" id="KW-1185">Reference proteome</keyword>
<evidence type="ECO:0000313" key="1">
    <source>
        <dbReference type="EMBL" id="REE83420.1"/>
    </source>
</evidence>
<dbReference type="OrthoDB" id="1100725at2"/>
<dbReference type="EMBL" id="QTTQ01000009">
    <property type="protein sequence ID" value="REE83420.1"/>
    <property type="molecule type" value="Genomic_DNA"/>
</dbReference>